<accession>A0ABR1J8C5</accession>
<dbReference type="InterPro" id="IPR020904">
    <property type="entry name" value="Sc_DH/Rdtase_CS"/>
</dbReference>
<evidence type="ECO:0000313" key="3">
    <source>
        <dbReference type="EMBL" id="KAK7451028.1"/>
    </source>
</evidence>
<dbReference type="InterPro" id="IPR002347">
    <property type="entry name" value="SDR_fam"/>
</dbReference>
<comment type="similarity">
    <text evidence="1">Belongs to the short-chain dehydrogenases/reductases (SDR) family.</text>
</comment>
<dbReference type="Proteomes" id="UP001498398">
    <property type="component" value="Unassembled WGS sequence"/>
</dbReference>
<dbReference type="PRINTS" id="PR00080">
    <property type="entry name" value="SDRFAMILY"/>
</dbReference>
<proteinExistence type="inferred from homology"/>
<keyword evidence="4" id="KW-1185">Reference proteome</keyword>
<dbReference type="SUPFAM" id="SSF51735">
    <property type="entry name" value="NAD(P)-binding Rossmann-fold domains"/>
    <property type="match status" value="1"/>
</dbReference>
<comment type="caution">
    <text evidence="3">The sequence shown here is derived from an EMBL/GenBank/DDBJ whole genome shotgun (WGS) entry which is preliminary data.</text>
</comment>
<dbReference type="Pfam" id="PF13561">
    <property type="entry name" value="adh_short_C2"/>
    <property type="match status" value="1"/>
</dbReference>
<evidence type="ECO:0000256" key="1">
    <source>
        <dbReference type="ARBA" id="ARBA00006484"/>
    </source>
</evidence>
<dbReference type="PANTHER" id="PTHR42760">
    <property type="entry name" value="SHORT-CHAIN DEHYDROGENASES/REDUCTASES FAMILY MEMBER"/>
    <property type="match status" value="1"/>
</dbReference>
<organism evidence="3 4">
    <name type="scientific">Marasmiellus scandens</name>
    <dbReference type="NCBI Taxonomy" id="2682957"/>
    <lineage>
        <taxon>Eukaryota</taxon>
        <taxon>Fungi</taxon>
        <taxon>Dikarya</taxon>
        <taxon>Basidiomycota</taxon>
        <taxon>Agaricomycotina</taxon>
        <taxon>Agaricomycetes</taxon>
        <taxon>Agaricomycetidae</taxon>
        <taxon>Agaricales</taxon>
        <taxon>Marasmiineae</taxon>
        <taxon>Omphalotaceae</taxon>
        <taxon>Marasmiellus</taxon>
    </lineage>
</organism>
<sequence length="294" mass="31336">MSSTADYNNPPRPSLSLRGKVALVTGSGCVQGIGNGRASAILLAEVGARVVCLDIQHQLAQDTVSMIHKEFGSHRDGLPTAISLRADVTDPKECESAVQRTLQTYGRLDILVNNVGISGPIGTAVDVDPKEWARGLAVNVTGAMLMAKYAIPAMMKNERVLGVRGSIVNIASVAGLQGGTPNRLLYPTSKGAVVNMTRAMANQHGEDGIRVNCVCPGMVFTPMMYAKGMSQEERDNRRKRSLLKIEGNGWDTGCCVRFLASEQARWVTGAILAVDAGATAAVVYPKKETNRAKL</sequence>
<gene>
    <name evidence="3" type="ORF">VKT23_012703</name>
</gene>
<dbReference type="PANTHER" id="PTHR42760:SF122">
    <property type="entry name" value="NAD(P)-BINDING PROTEIN"/>
    <property type="match status" value="1"/>
</dbReference>
<name>A0ABR1J8C5_9AGAR</name>
<evidence type="ECO:0000313" key="4">
    <source>
        <dbReference type="Proteomes" id="UP001498398"/>
    </source>
</evidence>
<keyword evidence="2" id="KW-0521">NADP</keyword>
<evidence type="ECO:0000256" key="2">
    <source>
        <dbReference type="ARBA" id="ARBA00022857"/>
    </source>
</evidence>
<dbReference type="CDD" id="cd05233">
    <property type="entry name" value="SDR_c"/>
    <property type="match status" value="1"/>
</dbReference>
<dbReference type="InterPro" id="IPR036291">
    <property type="entry name" value="NAD(P)-bd_dom_sf"/>
</dbReference>
<dbReference type="PROSITE" id="PS00061">
    <property type="entry name" value="ADH_SHORT"/>
    <property type="match status" value="1"/>
</dbReference>
<dbReference type="EMBL" id="JBANRG010000032">
    <property type="protein sequence ID" value="KAK7451028.1"/>
    <property type="molecule type" value="Genomic_DNA"/>
</dbReference>
<reference evidence="3 4" key="1">
    <citation type="submission" date="2024-01" db="EMBL/GenBank/DDBJ databases">
        <title>A draft genome for the cacao thread blight pathogen Marasmiellus scandens.</title>
        <authorList>
            <person name="Baruah I.K."/>
            <person name="Leung J."/>
            <person name="Bukari Y."/>
            <person name="Amoako-Attah I."/>
            <person name="Meinhardt L.W."/>
            <person name="Bailey B.A."/>
            <person name="Cohen S.P."/>
        </authorList>
    </citation>
    <scope>NUCLEOTIDE SEQUENCE [LARGE SCALE GENOMIC DNA]</scope>
    <source>
        <strain evidence="3 4">GH-19</strain>
    </source>
</reference>
<protein>
    <submittedName>
        <fullName evidence="3">Uncharacterized protein</fullName>
    </submittedName>
</protein>
<dbReference type="PRINTS" id="PR00081">
    <property type="entry name" value="GDHRDH"/>
</dbReference>
<dbReference type="Gene3D" id="3.40.50.720">
    <property type="entry name" value="NAD(P)-binding Rossmann-like Domain"/>
    <property type="match status" value="1"/>
</dbReference>